<evidence type="ECO:0000313" key="2">
    <source>
        <dbReference type="Proteomes" id="UP000837801"/>
    </source>
</evidence>
<reference evidence="1" key="1">
    <citation type="submission" date="2022-03" db="EMBL/GenBank/DDBJ databases">
        <authorList>
            <person name="Legras J.-L."/>
            <person name="Devillers H."/>
            <person name="Grondin C."/>
        </authorList>
    </citation>
    <scope>NUCLEOTIDE SEQUENCE</scope>
    <source>
        <strain evidence="1">CLIB 1423</strain>
    </source>
</reference>
<accession>A0A9P0QSX3</accession>
<dbReference type="PANTHER" id="PTHR39214">
    <property type="entry name" value="MICROBODY (PEROXISOME) BIOGENESIS PROTEIN PEROXIN 8 (EUROFUNG)"/>
    <property type="match status" value="1"/>
</dbReference>
<dbReference type="AlphaFoldDB" id="A0A9P0QSX3"/>
<dbReference type="OrthoDB" id="2357318at2759"/>
<sequence>MSSYSSLSQQQTNQPVPQDLDFLINDLRFPPQNMSVKKVLGYILHYLPYVKQEQNLRLLLSAFLNNPTCFGSVRNSIQAPANFDEIYLIIEVFKMVADTKLKISQPSISIKKWYTVVGKELHNFLAFDPTVNGWKVLPIIAGLKLSSPLRDDLYTKRNYISYGWFFSDWDSKMTQLFKTGLSSGCLSDIYPTDITNLSLMSLGIFHDVDQNILSFTEGLTSEKFVVHRLVDMLVSIEPKIRHTFFEQDIADTTIIFNDPILKHINKISLLLESYLKRLPITTGRQTDVNYEFVSYTVGRILEFNRIINHMSQNSIKYNTPNRGIVKEPAMDNYWYVMKSVLFGQTLIFQGILTGFVTNRNSIIPLYKDIALKILQNLYYLNFILLSIGQGGFDSYNFVYYLTIEVALDGGASGQFEHLTSYLIGDYRELNLFNVHRNYIMRSKVLFVMGLWENYLNQQQRNKNVKFAQEQISPVCFSLAQNHPAGVDFDVIESAHSVLLSLFSRNKKDVNTQEVMEYINLVLEQFPLLLSANQLSIAIETIGKFILSNMSRPNLDGIENMEYVQSGLEFLDFLFNRCFHAKPGLNIGSNNSFTTINTAQPIAKYEANSTMSHIEDESAGDNMIDIIDSNKKKKPKDLYFGPQWEKSKKEKQQQREKERASEAFQERLSPETIREALVFSFINLIPYLPLSILTDWLEKIWILIEKSNPSEGQFLIKILWRVISENLDLNRCELAYTWWYEEKKIPEKL</sequence>
<name>A0A9P0QSX3_9ASCO</name>
<protein>
    <recommendedName>
        <fullName evidence="3">Peroxisomal biogenesis factor 8</fullName>
    </recommendedName>
</protein>
<dbReference type="EMBL" id="CAKXYY010000012">
    <property type="protein sequence ID" value="CAH2353795.1"/>
    <property type="molecule type" value="Genomic_DNA"/>
</dbReference>
<dbReference type="Proteomes" id="UP000837801">
    <property type="component" value="Unassembled WGS sequence"/>
</dbReference>
<keyword evidence="2" id="KW-1185">Reference proteome</keyword>
<gene>
    <name evidence="1" type="ORF">CLIB1423_12S03092</name>
</gene>
<dbReference type="PANTHER" id="PTHR39214:SF1">
    <property type="entry name" value="MICROBODY (PEROXISOME) BIOGENESIS PROTEIN PEROXIN 8 (EUROFUNG)"/>
    <property type="match status" value="1"/>
</dbReference>
<evidence type="ECO:0008006" key="3">
    <source>
        <dbReference type="Google" id="ProtNLM"/>
    </source>
</evidence>
<dbReference type="InterPro" id="IPR055334">
    <property type="entry name" value="PEX8-like"/>
</dbReference>
<proteinExistence type="predicted"/>
<evidence type="ECO:0000313" key="1">
    <source>
        <dbReference type="EMBL" id="CAH2353795.1"/>
    </source>
</evidence>
<organism evidence="1 2">
    <name type="scientific">[Candida] railenensis</name>
    <dbReference type="NCBI Taxonomy" id="45579"/>
    <lineage>
        <taxon>Eukaryota</taxon>
        <taxon>Fungi</taxon>
        <taxon>Dikarya</taxon>
        <taxon>Ascomycota</taxon>
        <taxon>Saccharomycotina</taxon>
        <taxon>Pichiomycetes</taxon>
        <taxon>Debaryomycetaceae</taxon>
        <taxon>Kurtzmaniella</taxon>
    </lineage>
</organism>
<comment type="caution">
    <text evidence="1">The sequence shown here is derived from an EMBL/GenBank/DDBJ whole genome shotgun (WGS) entry which is preliminary data.</text>
</comment>